<organism evidence="1 2">
    <name type="scientific">Enterobacter soli</name>
    <dbReference type="NCBI Taxonomy" id="885040"/>
    <lineage>
        <taxon>Bacteria</taxon>
        <taxon>Pseudomonadati</taxon>
        <taxon>Pseudomonadota</taxon>
        <taxon>Gammaproteobacteria</taxon>
        <taxon>Enterobacterales</taxon>
        <taxon>Enterobacteriaceae</taxon>
        <taxon>Enterobacter</taxon>
    </lineage>
</organism>
<evidence type="ECO:0008006" key="3">
    <source>
        <dbReference type="Google" id="ProtNLM"/>
    </source>
</evidence>
<name>A0AAW8HFB5_9ENTR</name>
<sequence length="239" mass="26152">MPKHTSSNCILVIESPWELDGQDSNRSSVVPFIEGIAKLHGDTDVYFLNFYDKSSFKTALDCLCKQTFANTIVYVAAHGSSTHIAKVPLKDILSAVSEKSAKFNIRGLMLGSCFAGGKTQLLQNFTQGSGLRWCAGYASSCYWLTGTMIDCAIISSALGMHEEHYQDRESMNHAFANALAPFAPNAIIGNGKKHDDVPLCESLQFVIQPEGKGHRPLLAAEEIFAQAHSLRAETEEEAY</sequence>
<keyword evidence="2" id="KW-1185">Reference proteome</keyword>
<gene>
    <name evidence="1" type="ORF">RBJ67_21270</name>
</gene>
<evidence type="ECO:0000313" key="2">
    <source>
        <dbReference type="Proteomes" id="UP001225042"/>
    </source>
</evidence>
<dbReference type="RefSeq" id="WP_166718455.1">
    <property type="nucleotide sequence ID" value="NZ_JAVDKR010000010.1"/>
</dbReference>
<protein>
    <recommendedName>
        <fullName evidence="3">CHAT domain-containing protein</fullName>
    </recommendedName>
</protein>
<dbReference type="Proteomes" id="UP001225042">
    <property type="component" value="Unassembled WGS sequence"/>
</dbReference>
<reference evidence="1 2" key="1">
    <citation type="submission" date="2023-08" db="EMBL/GenBank/DDBJ databases">
        <authorList>
            <person name="Dale J."/>
        </authorList>
    </citation>
    <scope>NUCLEOTIDE SEQUENCE [LARGE SCALE GENOMIC DNA]</scope>
    <source>
        <strain evidence="1 2">2023EL-00788</strain>
    </source>
</reference>
<evidence type="ECO:0000313" key="1">
    <source>
        <dbReference type="EMBL" id="MDQ2258664.1"/>
    </source>
</evidence>
<comment type="caution">
    <text evidence="1">The sequence shown here is derived from an EMBL/GenBank/DDBJ whole genome shotgun (WGS) entry which is preliminary data.</text>
</comment>
<proteinExistence type="predicted"/>
<dbReference type="EMBL" id="JAVDKS010000010">
    <property type="protein sequence ID" value="MDQ2258664.1"/>
    <property type="molecule type" value="Genomic_DNA"/>
</dbReference>
<accession>A0AAW8HFB5</accession>
<dbReference type="AlphaFoldDB" id="A0AAW8HFB5"/>